<dbReference type="Gene3D" id="3.40.630.30">
    <property type="match status" value="1"/>
</dbReference>
<dbReference type="InterPro" id="IPR010037">
    <property type="entry name" value="FkbH_domain"/>
</dbReference>
<dbReference type="RefSeq" id="WP_203215849.1">
    <property type="nucleotide sequence ID" value="NZ_CP049945.1"/>
</dbReference>
<dbReference type="InterPro" id="IPR010033">
    <property type="entry name" value="HAD_SF_ppase_IIIC"/>
</dbReference>
<protein>
    <submittedName>
        <fullName evidence="1">AbmA2</fullName>
    </submittedName>
    <submittedName>
        <fullName evidence="2">HAD-IIIC family phosphatase</fullName>
    </submittedName>
</protein>
<evidence type="ECO:0000313" key="3">
    <source>
        <dbReference type="Proteomes" id="UP000596311"/>
    </source>
</evidence>
<dbReference type="SUPFAM" id="SSF56784">
    <property type="entry name" value="HAD-like"/>
    <property type="match status" value="1"/>
</dbReference>
<proteinExistence type="predicted"/>
<gene>
    <name evidence="2" type="ORF">G9U55_24750</name>
</gene>
<dbReference type="NCBIfam" id="TIGR01686">
    <property type="entry name" value="FkbH"/>
    <property type="match status" value="1"/>
</dbReference>
<dbReference type="InterPro" id="IPR023214">
    <property type="entry name" value="HAD_sf"/>
</dbReference>
<dbReference type="EMBL" id="CP049945">
    <property type="protein sequence ID" value="QRF05051.1"/>
    <property type="molecule type" value="Genomic_DNA"/>
</dbReference>
<dbReference type="InterPro" id="IPR036412">
    <property type="entry name" value="HAD-like_sf"/>
</dbReference>
<dbReference type="NCBIfam" id="TIGR01681">
    <property type="entry name" value="HAD-SF-IIIC"/>
    <property type="match status" value="1"/>
</dbReference>
<dbReference type="InterPro" id="IPR016181">
    <property type="entry name" value="Acyl_CoA_acyltransferase"/>
</dbReference>
<reference evidence="2 3" key="2">
    <citation type="submission" date="2020-03" db="EMBL/GenBank/DDBJ databases">
        <title>Genome mining and metabolic profiling illuminate the polycyclic tetramate macrolactams from Streptomyces koyangensis SCSIO 5802.</title>
        <authorList>
            <person name="Ding W."/>
        </authorList>
    </citation>
    <scope>NUCLEOTIDE SEQUENCE [LARGE SCALE GENOMIC DNA]</scope>
    <source>
        <strain evidence="2 3">SCSIO 5802</strain>
    </source>
</reference>
<accession>A0A2P1BT32</accession>
<organism evidence="1">
    <name type="scientific">Streptomyces koyangensis</name>
    <dbReference type="NCBI Taxonomy" id="188770"/>
    <lineage>
        <taxon>Bacteria</taxon>
        <taxon>Bacillati</taxon>
        <taxon>Actinomycetota</taxon>
        <taxon>Actinomycetes</taxon>
        <taxon>Kitasatosporales</taxon>
        <taxon>Streptomycetaceae</taxon>
        <taxon>Streptomyces</taxon>
        <taxon>Streptomyces aurantiacus group</taxon>
    </lineage>
</organism>
<dbReference type="Gene3D" id="3.40.50.1000">
    <property type="entry name" value="HAD superfamily/HAD-like"/>
    <property type="match status" value="1"/>
</dbReference>
<dbReference type="InterPro" id="IPR036514">
    <property type="entry name" value="SGNH_hydro_sf"/>
</dbReference>
<sequence length="628" mass="68538">MPQTPSLTQHLLDLQRAGTLPAQYPRLGALLAEADEAELARAGRLLSRLDPEAVLAEHPSAPALTVAVTGSGTVASVAPALAAEAARHSLVLRTVVSSYDSWLFDLTDPTSELYAARPDLVLCVLDPTSLLAGLPTPWTVDDLRQTLDARLALVEKAADQFSAASEGTLVLNTPPLLRSLTGQLVDLRSRARAGALWREANIRLLRIAESHPAVVVIDTDPLVAEVPAQDPRWSAYAKAHLSPEFLARYAREAGHLARHLAGRTKKVLALDLDGTLWGGILGDDGSEGISIGEGPAGEAFAAFQRVVRQIGSQGVLLAAVSKNDPEPVDEVLRHRHGMELRPDDFVRVTANWQPKHLNLTDLTDALNLGVDSVVFLDDSPYECGLVRRELPGVAVVPLDDEPALHIEKLLRDGWFDTRELTAEDRKRSLRYRDELVRKDFQHGFDSIQDYLDELGVTVSLDPARDSDVPRLSQITLRTNQFNLTTRRRQPADVQALLDDPEALVLAVRSTDRFGDNGVVGAVFARREGRALVIDNFLLSCRVFARGIEQTCLTALLRHAAATGADAVYGAYLPSPRNGKVAEFYPRHGFTAADTVPGLDERLFRHDLRDLPKVPAHIHLDTPLEGLTP</sequence>
<name>A0A2P1BT32_9ACTN</name>
<dbReference type="EMBL" id="MG243704">
    <property type="protein sequence ID" value="AVI57427.1"/>
    <property type="molecule type" value="Genomic_DNA"/>
</dbReference>
<dbReference type="SUPFAM" id="SSF55729">
    <property type="entry name" value="Acyl-CoA N-acyltransferases (Nat)"/>
    <property type="match status" value="1"/>
</dbReference>
<evidence type="ECO:0000313" key="1">
    <source>
        <dbReference type="EMBL" id="AVI57427.1"/>
    </source>
</evidence>
<dbReference type="Proteomes" id="UP000596311">
    <property type="component" value="Chromosome"/>
</dbReference>
<evidence type="ECO:0000313" key="2">
    <source>
        <dbReference type="EMBL" id="QRF05051.1"/>
    </source>
</evidence>
<dbReference type="AlphaFoldDB" id="A0A2P1BT32"/>
<reference evidence="1" key="1">
    <citation type="journal article" date="2018" name="Microb. Cell Fact.">
        <title>Characterization and heterologous expression of the neoabyssomicin/abyssomicin biosynthetic gene cluster from Streptomyces koyangensis SCSIO 5802.</title>
        <authorList>
            <person name="Tu J."/>
            <person name="Li S."/>
            <person name="Chen J."/>
            <person name="Song Y."/>
            <person name="Fu S."/>
            <person name="Ju J."/>
            <person name="Li Q."/>
        </authorList>
    </citation>
    <scope>NUCLEOTIDE SEQUENCE</scope>
    <source>
        <strain evidence="1">SCSIO 5802</strain>
    </source>
</reference>
<dbReference type="Gene3D" id="3.40.50.1110">
    <property type="entry name" value="SGNH hydrolase"/>
    <property type="match status" value="1"/>
</dbReference>
<keyword evidence="3" id="KW-1185">Reference proteome</keyword>